<dbReference type="Pfam" id="PF13041">
    <property type="entry name" value="PPR_2"/>
    <property type="match status" value="1"/>
</dbReference>
<dbReference type="GO" id="GO:0009451">
    <property type="term" value="P:RNA modification"/>
    <property type="evidence" value="ECO:0007669"/>
    <property type="project" value="InterPro"/>
</dbReference>
<evidence type="ECO:0000256" key="1">
    <source>
        <dbReference type="ARBA" id="ARBA00022737"/>
    </source>
</evidence>
<dbReference type="Pfam" id="PF14432">
    <property type="entry name" value="DYW_deaminase"/>
    <property type="match status" value="1"/>
</dbReference>
<keyword evidence="1" id="KW-0677">Repeat</keyword>
<feature type="domain" description="DYW" evidence="4">
    <location>
        <begin position="540"/>
        <end position="632"/>
    </location>
</feature>
<dbReference type="InterPro" id="IPR011990">
    <property type="entry name" value="TPR-like_helical_dom_sf"/>
</dbReference>
<dbReference type="InterPro" id="IPR046960">
    <property type="entry name" value="PPR_At4g14850-like_plant"/>
</dbReference>
<dbReference type="Pfam" id="PF20431">
    <property type="entry name" value="E_motif"/>
    <property type="match status" value="1"/>
</dbReference>
<dbReference type="PROSITE" id="PS51375">
    <property type="entry name" value="PPR"/>
    <property type="match status" value="3"/>
</dbReference>
<dbReference type="GO" id="GO:0008270">
    <property type="term" value="F:zinc ion binding"/>
    <property type="evidence" value="ECO:0007669"/>
    <property type="project" value="InterPro"/>
</dbReference>
<dbReference type="InterPro" id="IPR032867">
    <property type="entry name" value="DYW_dom"/>
</dbReference>
<evidence type="ECO:0000256" key="3">
    <source>
        <dbReference type="PROSITE-ProRule" id="PRU00708"/>
    </source>
</evidence>
<dbReference type="PANTHER" id="PTHR47926:SF402">
    <property type="entry name" value="TETRATRICOPEPTIDE-LIKE HELICAL DOMAIN SUPERFAMILY, DYW DOMAIN-CONTAINING PROTEIN"/>
    <property type="match status" value="1"/>
</dbReference>
<dbReference type="Gene3D" id="1.25.40.10">
    <property type="entry name" value="Tetratricopeptide repeat domain"/>
    <property type="match status" value="2"/>
</dbReference>
<organism evidence="5 6">
    <name type="scientific">Setaria viridis</name>
    <name type="common">Green bristlegrass</name>
    <name type="synonym">Setaria italica subsp. viridis</name>
    <dbReference type="NCBI Taxonomy" id="4556"/>
    <lineage>
        <taxon>Eukaryota</taxon>
        <taxon>Viridiplantae</taxon>
        <taxon>Streptophyta</taxon>
        <taxon>Embryophyta</taxon>
        <taxon>Tracheophyta</taxon>
        <taxon>Spermatophyta</taxon>
        <taxon>Magnoliopsida</taxon>
        <taxon>Liliopsida</taxon>
        <taxon>Poales</taxon>
        <taxon>Poaceae</taxon>
        <taxon>PACMAD clade</taxon>
        <taxon>Panicoideae</taxon>
        <taxon>Panicodae</taxon>
        <taxon>Paniceae</taxon>
        <taxon>Cenchrinae</taxon>
        <taxon>Setaria</taxon>
    </lineage>
</organism>
<dbReference type="InterPro" id="IPR046848">
    <property type="entry name" value="E_motif"/>
</dbReference>
<dbReference type="Proteomes" id="UP000298652">
    <property type="component" value="Chromosome 4"/>
</dbReference>
<gene>
    <name evidence="5" type="ORF">SEVIR_4G099800v2</name>
</gene>
<keyword evidence="2" id="KW-0809">Transit peptide</keyword>
<name>A0A4U6UXI7_SETVI</name>
<dbReference type="NCBIfam" id="TIGR00756">
    <property type="entry name" value="PPR"/>
    <property type="match status" value="4"/>
</dbReference>
<dbReference type="GO" id="GO:0003723">
    <property type="term" value="F:RNA binding"/>
    <property type="evidence" value="ECO:0007669"/>
    <property type="project" value="InterPro"/>
</dbReference>
<protein>
    <recommendedName>
        <fullName evidence="4">DYW domain-containing protein</fullName>
    </recommendedName>
</protein>
<proteinExistence type="predicted"/>
<evidence type="ECO:0000256" key="2">
    <source>
        <dbReference type="ARBA" id="ARBA00022946"/>
    </source>
</evidence>
<sequence>MQSVGTTRTELSEDLITGGCSAPPLQAPTMSAPAPTPIPLITIAELRQHHSQLVRLGLASHPSHARRLLSFLARDPDSHFPYAARLLAHHPDPHPALFNPLLSALPSRHAARLLALMLSLPLAPDHFTFPRVLPGAAPLLLVAQLHALLVKLGFHSHTQSLNALLAAYLANARPDLASRVFRGGGGGGGGALDVVSWTTMVGGLCKLGLVDGAREVFDGMPERNLISWNAMMSGYVKAGRFLDALEVFDEMRARGVEGNGFVAATAAVACTGAGTLARGREVHRWVARSEIRMDDKLATAVVDMYCKCGCVEEARRVFEALPAKGLTTWNCMIGGLAVHGRGEDAVEVFARMEREGVAPDDVTLVNVLTACAHAGMVSEGRRYLDHIVRRYGVEPKMEHYGCLVDLYGRAGQLDEAKKVIDDMPMEPDVGVLGALFGACKLHGDVDLGEAIGWRVIELDPQNSGRYVLLANLLATAGRWEDVARVRRLMDERNVSKEAGRSVIEVDGEVCEFQCGSLSHHQAEEVYAMARDMMRRIGAEGYVPDTRDVLHDIAEEEKETPLLYHSEKLAIAFGLLRTRPGDTMRITKNLRVCRDCHEATKFVSRVFDREIVVRDRNRFHHFRDGKCSCKDYW</sequence>
<feature type="repeat" description="PPR" evidence="3">
    <location>
        <begin position="325"/>
        <end position="359"/>
    </location>
</feature>
<keyword evidence="6" id="KW-1185">Reference proteome</keyword>
<dbReference type="AlphaFoldDB" id="A0A4U6UXI7"/>
<evidence type="ECO:0000313" key="5">
    <source>
        <dbReference type="EMBL" id="TKW20602.1"/>
    </source>
</evidence>
<feature type="repeat" description="PPR" evidence="3">
    <location>
        <begin position="193"/>
        <end position="223"/>
    </location>
</feature>
<dbReference type="Pfam" id="PF12854">
    <property type="entry name" value="PPR_1"/>
    <property type="match status" value="1"/>
</dbReference>
<dbReference type="FunFam" id="1.25.40.10:FF:003744">
    <property type="entry name" value="Pentatricopeptide repeat-containing protein"/>
    <property type="match status" value="1"/>
</dbReference>
<dbReference type="PANTHER" id="PTHR47926">
    <property type="entry name" value="PENTATRICOPEPTIDE REPEAT-CONTAINING PROTEIN"/>
    <property type="match status" value="1"/>
</dbReference>
<accession>A0A4U6UXI7</accession>
<dbReference type="InterPro" id="IPR002885">
    <property type="entry name" value="PPR_rpt"/>
</dbReference>
<dbReference type="OMA" id="KFCAISE"/>
<evidence type="ECO:0000259" key="4">
    <source>
        <dbReference type="Pfam" id="PF14432"/>
    </source>
</evidence>
<evidence type="ECO:0000313" key="6">
    <source>
        <dbReference type="Proteomes" id="UP000298652"/>
    </source>
</evidence>
<dbReference type="EMBL" id="CM016555">
    <property type="protein sequence ID" value="TKW20602.1"/>
    <property type="molecule type" value="Genomic_DNA"/>
</dbReference>
<dbReference type="Gramene" id="TKW20602">
    <property type="protein sequence ID" value="TKW20602"/>
    <property type="gene ID" value="SEVIR_4G099800v2"/>
</dbReference>
<feature type="repeat" description="PPR" evidence="3">
    <location>
        <begin position="224"/>
        <end position="258"/>
    </location>
</feature>
<reference evidence="5" key="1">
    <citation type="submission" date="2019-03" db="EMBL/GenBank/DDBJ databases">
        <title>WGS assembly of Setaria viridis.</title>
        <authorList>
            <person name="Huang P."/>
            <person name="Jenkins J."/>
            <person name="Grimwood J."/>
            <person name="Barry K."/>
            <person name="Healey A."/>
            <person name="Mamidi S."/>
            <person name="Sreedasyam A."/>
            <person name="Shu S."/>
            <person name="Feldman M."/>
            <person name="Wu J."/>
            <person name="Yu Y."/>
            <person name="Chen C."/>
            <person name="Johnson J."/>
            <person name="Rokhsar D."/>
            <person name="Baxter I."/>
            <person name="Schmutz J."/>
            <person name="Brutnell T."/>
            <person name="Kellogg E."/>
        </authorList>
    </citation>
    <scope>NUCLEOTIDE SEQUENCE [LARGE SCALE GENOMIC DNA]</scope>
</reference>
<dbReference type="Pfam" id="PF01535">
    <property type="entry name" value="PPR"/>
    <property type="match status" value="3"/>
</dbReference>